<dbReference type="InterPro" id="IPR014160">
    <property type="entry name" value="Nickel_NikR_proteobac"/>
</dbReference>
<comment type="function">
    <text evidence="8">Transcriptional regulator.</text>
</comment>
<dbReference type="GO" id="GO:0016151">
    <property type="term" value="F:nickel cation binding"/>
    <property type="evidence" value="ECO:0007669"/>
    <property type="project" value="UniProtKB-UniRule"/>
</dbReference>
<dbReference type="InterPro" id="IPR045865">
    <property type="entry name" value="ACT-like_dom_sf"/>
</dbReference>
<dbReference type="PANTHER" id="PTHR34719:SF2">
    <property type="entry name" value="NICKEL-RESPONSIVE REGULATOR"/>
    <property type="match status" value="1"/>
</dbReference>
<dbReference type="InterPro" id="IPR027271">
    <property type="entry name" value="Acetolactate_synth/TF_NikR_C"/>
</dbReference>
<evidence type="ECO:0000256" key="4">
    <source>
        <dbReference type="ARBA" id="ARBA00023015"/>
    </source>
</evidence>
<evidence type="ECO:0000256" key="1">
    <source>
        <dbReference type="ARBA" id="ARBA00008478"/>
    </source>
</evidence>
<dbReference type="InterPro" id="IPR050192">
    <property type="entry name" value="CopG/NikR_regulator"/>
</dbReference>
<comment type="cofactor">
    <cofactor evidence="8">
        <name>Ni(2+)</name>
        <dbReference type="ChEBI" id="CHEBI:49786"/>
    </cofactor>
    <text evidence="8">Binds 1 nickel ion per subunit.</text>
</comment>
<evidence type="ECO:0000313" key="11">
    <source>
        <dbReference type="EMBL" id="EFH12353.1"/>
    </source>
</evidence>
<dbReference type="GO" id="GO:0003677">
    <property type="term" value="F:DNA binding"/>
    <property type="evidence" value="ECO:0007669"/>
    <property type="project" value="UniProtKB-KW"/>
</dbReference>
<keyword evidence="12" id="KW-1185">Reference proteome</keyword>
<protein>
    <recommendedName>
        <fullName evidence="8">Putative nickel-responsive regulator</fullName>
    </recommendedName>
</protein>
<comment type="caution">
    <text evidence="11">The sequence shown here is derived from an EMBL/GenBank/DDBJ whole genome shotgun (WGS) entry which is preliminary data.</text>
</comment>
<comment type="function">
    <text evidence="7">Transcriptional repressor of the nikABCDE operon. Is active in the presence of excessive concentrations of intracellular nickel.</text>
</comment>
<dbReference type="OrthoDB" id="9806294at2"/>
<dbReference type="SUPFAM" id="SSF55021">
    <property type="entry name" value="ACT-like"/>
    <property type="match status" value="1"/>
</dbReference>
<gene>
    <name evidence="11" type="primary">nikR</name>
    <name evidence="11" type="ORF">HMPREF0731_1425</name>
</gene>
<dbReference type="GO" id="GO:0010045">
    <property type="term" value="P:response to nickel cation"/>
    <property type="evidence" value="ECO:0007669"/>
    <property type="project" value="InterPro"/>
</dbReference>
<dbReference type="HAMAP" id="MF_00476">
    <property type="entry name" value="NikR"/>
    <property type="match status" value="1"/>
</dbReference>
<dbReference type="SUPFAM" id="SSF47598">
    <property type="entry name" value="Ribbon-helix-helix"/>
    <property type="match status" value="1"/>
</dbReference>
<dbReference type="AlphaFoldDB" id="D5RK15"/>
<dbReference type="NCBIfam" id="TIGR02793">
    <property type="entry name" value="nikR"/>
    <property type="match status" value="1"/>
</dbReference>
<keyword evidence="3 8" id="KW-0479">Metal-binding</keyword>
<feature type="domain" description="Ribbon-helix-helix protein CopG" evidence="9">
    <location>
        <begin position="3"/>
        <end position="41"/>
    </location>
</feature>
<feature type="binding site" evidence="8">
    <location>
        <position position="88"/>
    </location>
    <ligand>
        <name>Ni(2+)</name>
        <dbReference type="ChEBI" id="CHEBI:49786"/>
    </ligand>
</feature>
<dbReference type="Pfam" id="PF08753">
    <property type="entry name" value="NikR_C"/>
    <property type="match status" value="1"/>
</dbReference>
<evidence type="ECO:0000256" key="6">
    <source>
        <dbReference type="ARBA" id="ARBA00023163"/>
    </source>
</evidence>
<feature type="binding site" evidence="8">
    <location>
        <position position="90"/>
    </location>
    <ligand>
        <name>Ni(2+)</name>
        <dbReference type="ChEBI" id="CHEBI:49786"/>
    </ligand>
</feature>
<dbReference type="RefSeq" id="WP_007005274.1">
    <property type="nucleotide sequence ID" value="NZ_GG770781.1"/>
</dbReference>
<evidence type="ECO:0000313" key="12">
    <source>
        <dbReference type="Proteomes" id="UP000005324"/>
    </source>
</evidence>
<sequence length="138" mass="15161">MQRVTITLDEALAEELDAMVARRGHRNRSEAVRDLLRAGLQQSAAAEGESGPSLGALVYTYAHEQRDLARRLTGAFHHHHDLSVSSLHLHLSHETCLEVAVLRGEAAALRHFGEHVMAERGVKHGRLVLLPDAPETEG</sequence>
<accession>D5RK15</accession>
<evidence type="ECO:0000256" key="8">
    <source>
        <dbReference type="HAMAP-Rule" id="MF_00476"/>
    </source>
</evidence>
<evidence type="ECO:0000256" key="7">
    <source>
        <dbReference type="ARBA" id="ARBA00024723"/>
    </source>
</evidence>
<reference evidence="11 12" key="1">
    <citation type="submission" date="2010-04" db="EMBL/GenBank/DDBJ databases">
        <authorList>
            <person name="Qin X."/>
            <person name="Bachman B."/>
            <person name="Battles P."/>
            <person name="Bell A."/>
            <person name="Bess C."/>
            <person name="Bickham C."/>
            <person name="Chaboub L."/>
            <person name="Chen D."/>
            <person name="Coyle M."/>
            <person name="Deiros D.R."/>
            <person name="Dinh H."/>
            <person name="Forbes L."/>
            <person name="Fowler G."/>
            <person name="Francisco L."/>
            <person name="Fu Q."/>
            <person name="Gubbala S."/>
            <person name="Hale W."/>
            <person name="Han Y."/>
            <person name="Hemphill L."/>
            <person name="Highlander S.K."/>
            <person name="Hirani K."/>
            <person name="Hogues M."/>
            <person name="Jackson L."/>
            <person name="Jakkamsetti A."/>
            <person name="Javaid M."/>
            <person name="Jiang H."/>
            <person name="Korchina V."/>
            <person name="Kovar C."/>
            <person name="Lara F."/>
            <person name="Lee S."/>
            <person name="Mata R."/>
            <person name="Mathew T."/>
            <person name="Moen C."/>
            <person name="Morales K."/>
            <person name="Munidasa M."/>
            <person name="Nazareth L."/>
            <person name="Ngo R."/>
            <person name="Nguyen L."/>
            <person name="Okwuonu G."/>
            <person name="Ongeri F."/>
            <person name="Patil S."/>
            <person name="Petrosino J."/>
            <person name="Pham C."/>
            <person name="Pham P."/>
            <person name="Pu L.-L."/>
            <person name="Puazo M."/>
            <person name="Raj R."/>
            <person name="Reid J."/>
            <person name="Rouhana J."/>
            <person name="Saada N."/>
            <person name="Shang Y."/>
            <person name="Simmons D."/>
            <person name="Thornton R."/>
            <person name="Warren J."/>
            <person name="Weissenberger G."/>
            <person name="Zhang J."/>
            <person name="Zhang L."/>
            <person name="Zhou C."/>
            <person name="Zhu D."/>
            <person name="Muzny D."/>
            <person name="Worley K."/>
            <person name="Gibbs R."/>
        </authorList>
    </citation>
    <scope>NUCLEOTIDE SEQUENCE [LARGE SCALE GENOMIC DNA]</scope>
    <source>
        <strain evidence="11 12">ATCC 49957</strain>
    </source>
</reference>
<dbReference type="NCBIfam" id="NF003381">
    <property type="entry name" value="PRK04460.1"/>
    <property type="match status" value="1"/>
</dbReference>
<evidence type="ECO:0000259" key="9">
    <source>
        <dbReference type="Pfam" id="PF01402"/>
    </source>
</evidence>
<dbReference type="InterPro" id="IPR002145">
    <property type="entry name" value="CopG"/>
</dbReference>
<keyword evidence="5 8" id="KW-0238">DNA-binding</keyword>
<keyword evidence="4 8" id="KW-0805">Transcription regulation</keyword>
<dbReference type="Proteomes" id="UP000005324">
    <property type="component" value="Unassembled WGS sequence"/>
</dbReference>
<organism evidence="11 12">
    <name type="scientific">Pseudoroseomonas cervicalis ATCC 49957</name>
    <dbReference type="NCBI Taxonomy" id="525371"/>
    <lineage>
        <taxon>Bacteria</taxon>
        <taxon>Pseudomonadati</taxon>
        <taxon>Pseudomonadota</taxon>
        <taxon>Alphaproteobacteria</taxon>
        <taxon>Acetobacterales</taxon>
        <taxon>Roseomonadaceae</taxon>
        <taxon>Roseomonas</taxon>
    </lineage>
</organism>
<dbReference type="InterPro" id="IPR014864">
    <property type="entry name" value="TF_NikR_Ni-bd_C"/>
</dbReference>
<evidence type="ECO:0000256" key="3">
    <source>
        <dbReference type="ARBA" id="ARBA00022723"/>
    </source>
</evidence>
<evidence type="ECO:0000259" key="10">
    <source>
        <dbReference type="Pfam" id="PF08753"/>
    </source>
</evidence>
<dbReference type="Gene3D" id="1.10.1220.10">
    <property type="entry name" value="Met repressor-like"/>
    <property type="match status" value="1"/>
</dbReference>
<dbReference type="Pfam" id="PF01402">
    <property type="entry name" value="RHH_1"/>
    <property type="match status" value="1"/>
</dbReference>
<feature type="binding site" evidence="8">
    <location>
        <position position="77"/>
    </location>
    <ligand>
        <name>Ni(2+)</name>
        <dbReference type="ChEBI" id="CHEBI:49786"/>
    </ligand>
</feature>
<feature type="binding site" evidence="8">
    <location>
        <position position="96"/>
    </location>
    <ligand>
        <name>Ni(2+)</name>
        <dbReference type="ChEBI" id="CHEBI:49786"/>
    </ligand>
</feature>
<comment type="similarity">
    <text evidence="1 8">Belongs to the transcriptional regulatory CopG/NikR family.</text>
</comment>
<dbReference type="Gene3D" id="3.30.70.1150">
    <property type="entry name" value="ACT-like. Chain A, domain 2"/>
    <property type="match status" value="1"/>
</dbReference>
<dbReference type="EMBL" id="ADVL01000235">
    <property type="protein sequence ID" value="EFH12353.1"/>
    <property type="molecule type" value="Genomic_DNA"/>
</dbReference>
<dbReference type="NCBIfam" id="NF002815">
    <property type="entry name" value="PRK02967.1"/>
    <property type="match status" value="1"/>
</dbReference>
<feature type="domain" description="Transcription factor NikR nickel binding C-terminal" evidence="10">
    <location>
        <begin position="55"/>
        <end position="129"/>
    </location>
</feature>
<dbReference type="InterPro" id="IPR010985">
    <property type="entry name" value="Ribbon_hlx_hlx"/>
</dbReference>
<dbReference type="HOGENOM" id="CLU_113319_1_2_5"/>
<evidence type="ECO:0000256" key="2">
    <source>
        <dbReference type="ARBA" id="ARBA00022596"/>
    </source>
</evidence>
<dbReference type="CDD" id="cd22231">
    <property type="entry name" value="RHH_NikR_HicB-like"/>
    <property type="match status" value="1"/>
</dbReference>
<dbReference type="InterPro" id="IPR022988">
    <property type="entry name" value="Ni_resp_reg_NikR"/>
</dbReference>
<keyword evidence="2 8" id="KW-0533">Nickel</keyword>
<keyword evidence="6 8" id="KW-0804">Transcription</keyword>
<dbReference type="PANTHER" id="PTHR34719">
    <property type="entry name" value="NICKEL-RESPONSIVE REGULATOR"/>
    <property type="match status" value="1"/>
</dbReference>
<name>D5RK15_9PROT</name>
<proteinExistence type="inferred from homology"/>
<dbReference type="GO" id="GO:0003700">
    <property type="term" value="F:DNA-binding transcription factor activity"/>
    <property type="evidence" value="ECO:0007669"/>
    <property type="project" value="UniProtKB-UniRule"/>
</dbReference>
<evidence type="ECO:0000256" key="5">
    <source>
        <dbReference type="ARBA" id="ARBA00023125"/>
    </source>
</evidence>
<dbReference type="InterPro" id="IPR013321">
    <property type="entry name" value="Arc_rbn_hlx_hlx"/>
</dbReference>